<proteinExistence type="predicted"/>
<evidence type="ECO:0000259" key="1">
    <source>
        <dbReference type="PROSITE" id="PS50853"/>
    </source>
</evidence>
<keyword evidence="3" id="KW-1185">Reference proteome</keyword>
<comment type="caution">
    <text evidence="2">The sequence shown here is derived from an EMBL/GenBank/DDBJ whole genome shotgun (WGS) entry which is preliminary data.</text>
</comment>
<evidence type="ECO:0000313" key="3">
    <source>
        <dbReference type="Proteomes" id="UP001597097"/>
    </source>
</evidence>
<dbReference type="Proteomes" id="UP001597097">
    <property type="component" value="Unassembled WGS sequence"/>
</dbReference>
<sequence>MPVNEVVMGLGSWSLTLVEETPRDVLDRLQFFGHVAFIPGRLNPAEYGDQLLTMARYVGVLTGRDFDLAKKIDGQSTAVWLGDADDKGEVIESPISINNTFPNAIRAILGAGTAVVEGTLYSVPGTYKSTHVWQSKRKAINYICNTMNAEWRVTGDCKLDAGLISDLYVTNPTCVIVRERPNRHTDGADLSYRGLRGDMALATDVDDYTTRVVVIAEGEGQSTAIGSADNPSVLYSDIRGNLIKRVRLISESGTTSGNANGRAQVQLNRYLSTRNALRLTTDDYDVRGAYKVGDYVWIYDPDAGLLDTNNEIMWRGERINPIKLRIAGSNWPVREGTTVAYRHQDGTWIDLTQFVDFEGGETTVDVGELLKSLSQGGLEPVGDRPIPDSTIPGAVTWDLPFLSGVYLDGLGNTRARMQVSWDLPLNVDGSTILDGDHYEIQSGVSPATEWQTTFAPWGDLTAMVLDLSPGVDYDFRIRAVDSSNNQGAWSAVETATANPDTIPPSTPAAPTVAASLIAIQITHTLGKASGGTYNLELDLDHLEVHVGATSGFTPDSTTLRGQVAANAGMMQAGIAAVGTVPESNTSLRQVKVIAVDQAGNRSSASAAASVTALLIDDAHITDLTVSKVTAGTISANWLIGASIRTASSGQRVELNTTGLHGFNSGGTELVTLSNSGSFTLRSATSGARIELDNAGFRAYNSSSQQTVDIASSTGNVTIVGQLSSAFSGRRIIFNPSGTTDPEIRFLSSTGTIATSSRIIMQGGASPGSYAWFKMEGPTGAASNAHLHLSPGDAVGFTELGETDDADYFQNQVIGMGNSYTDRRIWFGGRIKPANDSGVGFAHSAVIPGSVDVDGSSFTIFDGYYGSDPMYAMFTPTAGNPVGHAVTNNGAFDFSGHVSVALSGSDRITYWNIRL</sequence>
<dbReference type="InterPro" id="IPR003961">
    <property type="entry name" value="FN3_dom"/>
</dbReference>
<protein>
    <submittedName>
        <fullName evidence="2">Fibronectin type III domain-containing protein</fullName>
    </submittedName>
</protein>
<organism evidence="2 3">
    <name type="scientific">Nonomuraea guangzhouensis</name>
    <dbReference type="NCBI Taxonomy" id="1291555"/>
    <lineage>
        <taxon>Bacteria</taxon>
        <taxon>Bacillati</taxon>
        <taxon>Actinomycetota</taxon>
        <taxon>Actinomycetes</taxon>
        <taxon>Streptosporangiales</taxon>
        <taxon>Streptosporangiaceae</taxon>
        <taxon>Nonomuraea</taxon>
    </lineage>
</organism>
<dbReference type="PROSITE" id="PS50853">
    <property type="entry name" value="FN3"/>
    <property type="match status" value="1"/>
</dbReference>
<feature type="domain" description="Fibronectin type-III" evidence="1">
    <location>
        <begin position="401"/>
        <end position="500"/>
    </location>
</feature>
<reference evidence="3" key="1">
    <citation type="journal article" date="2019" name="Int. J. Syst. Evol. Microbiol.">
        <title>The Global Catalogue of Microorganisms (GCM) 10K type strain sequencing project: providing services to taxonomists for standard genome sequencing and annotation.</title>
        <authorList>
            <consortium name="The Broad Institute Genomics Platform"/>
            <consortium name="The Broad Institute Genome Sequencing Center for Infectious Disease"/>
            <person name="Wu L."/>
            <person name="Ma J."/>
        </authorList>
    </citation>
    <scope>NUCLEOTIDE SEQUENCE [LARGE SCALE GENOMIC DNA]</scope>
    <source>
        <strain evidence="3">CGMCC 1.15399</strain>
    </source>
</reference>
<dbReference type="RefSeq" id="WP_219536572.1">
    <property type="nucleotide sequence ID" value="NZ_JAHKRM010000031.1"/>
</dbReference>
<gene>
    <name evidence="2" type="ORF">ACFSJ0_58985</name>
</gene>
<dbReference type="EMBL" id="JBHUCM010000070">
    <property type="protein sequence ID" value="MFD1547021.1"/>
    <property type="molecule type" value="Genomic_DNA"/>
</dbReference>
<accession>A0ABW4GXX7</accession>
<name>A0ABW4GXX7_9ACTN</name>
<dbReference type="CDD" id="cd00063">
    <property type="entry name" value="FN3"/>
    <property type="match status" value="1"/>
</dbReference>
<evidence type="ECO:0000313" key="2">
    <source>
        <dbReference type="EMBL" id="MFD1547021.1"/>
    </source>
</evidence>